<accession>A0A243CVF1</accession>
<evidence type="ECO:0000313" key="2">
    <source>
        <dbReference type="Proteomes" id="UP000194911"/>
    </source>
</evidence>
<protein>
    <recommendedName>
        <fullName evidence="3">NmrA-like domain-containing protein</fullName>
    </recommendedName>
</protein>
<gene>
    <name evidence="1" type="ORF">BK749_15315</name>
</gene>
<dbReference type="AlphaFoldDB" id="A0A243CVF1"/>
<dbReference type="SUPFAM" id="SSF51735">
    <property type="entry name" value="NAD(P)-binding Rossmann-fold domains"/>
    <property type="match status" value="1"/>
</dbReference>
<dbReference type="EMBL" id="NFDQ01000064">
    <property type="protein sequence ID" value="OTY74701.1"/>
    <property type="molecule type" value="Genomic_DNA"/>
</dbReference>
<evidence type="ECO:0008006" key="3">
    <source>
        <dbReference type="Google" id="ProtNLM"/>
    </source>
</evidence>
<sequence>MDFQPMVDVAKEVGVPHIVFLWLLGVEKNIVPHVKIEEIRKNSGISYTFLRPSFLCKTYYYNMVKS</sequence>
<proteinExistence type="predicted"/>
<evidence type="ECO:0000313" key="1">
    <source>
        <dbReference type="EMBL" id="OTY74701.1"/>
    </source>
</evidence>
<dbReference type="Proteomes" id="UP000194911">
    <property type="component" value="Unassembled WGS sequence"/>
</dbReference>
<name>A0A243CVF1_BACTU</name>
<organism evidence="1 2">
    <name type="scientific">Bacillus thuringiensis serovar vazensis</name>
    <dbReference type="NCBI Taxonomy" id="180867"/>
    <lineage>
        <taxon>Bacteria</taxon>
        <taxon>Bacillati</taxon>
        <taxon>Bacillota</taxon>
        <taxon>Bacilli</taxon>
        <taxon>Bacillales</taxon>
        <taxon>Bacillaceae</taxon>
        <taxon>Bacillus</taxon>
        <taxon>Bacillus cereus group</taxon>
    </lineage>
</organism>
<reference evidence="1 2" key="1">
    <citation type="submission" date="2016-10" db="EMBL/GenBank/DDBJ databases">
        <title>Comparative genomics of Bacillus thuringiensis reveals a path to pathogens against multiple invertebrate hosts.</title>
        <authorList>
            <person name="Zheng J."/>
            <person name="Gao Q."/>
            <person name="Liu H."/>
            <person name="Peng D."/>
            <person name="Ruan L."/>
            <person name="Sun M."/>
        </authorList>
    </citation>
    <scope>NUCLEOTIDE SEQUENCE [LARGE SCALE GENOMIC DNA]</scope>
    <source>
        <strain evidence="1">BGSC 4CE1</strain>
    </source>
</reference>
<dbReference type="InterPro" id="IPR036291">
    <property type="entry name" value="NAD(P)-bd_dom_sf"/>
</dbReference>
<dbReference type="Gene3D" id="3.40.50.720">
    <property type="entry name" value="NAD(P)-binding Rossmann-like Domain"/>
    <property type="match status" value="1"/>
</dbReference>
<comment type="caution">
    <text evidence="1">The sequence shown here is derived from an EMBL/GenBank/DDBJ whole genome shotgun (WGS) entry which is preliminary data.</text>
</comment>